<reference evidence="15" key="1">
    <citation type="submission" date="2016-10" db="EMBL/GenBank/DDBJ databases">
        <authorList>
            <person name="Varghese N."/>
            <person name="Submissions S."/>
        </authorList>
    </citation>
    <scope>NUCLEOTIDE SEQUENCE [LARGE SCALE GENOMIC DNA]</scope>
    <source>
        <strain evidence="15">DSM 11706</strain>
    </source>
</reference>
<feature type="transmembrane region" description="Helical" evidence="11">
    <location>
        <begin position="20"/>
        <end position="41"/>
    </location>
</feature>
<evidence type="ECO:0000259" key="13">
    <source>
        <dbReference type="Pfam" id="PF21082"/>
    </source>
</evidence>
<feature type="domain" description="Mechanosensitive ion channel MscS C-terminal" evidence="13">
    <location>
        <begin position="332"/>
        <end position="395"/>
    </location>
</feature>
<dbReference type="GO" id="GO:0008381">
    <property type="term" value="F:mechanosensitive monoatomic ion channel activity"/>
    <property type="evidence" value="ECO:0007669"/>
    <property type="project" value="InterPro"/>
</dbReference>
<comment type="subcellular location">
    <subcellularLocation>
        <location evidence="1">Cell inner membrane</location>
        <topology evidence="1">Multi-pass membrane protein</topology>
    </subcellularLocation>
</comment>
<dbReference type="InterPro" id="IPR049278">
    <property type="entry name" value="MS_channel_C"/>
</dbReference>
<evidence type="ECO:0000313" key="14">
    <source>
        <dbReference type="EMBL" id="SFQ37984.1"/>
    </source>
</evidence>
<name>A0A1I5Y1G2_9BACI</name>
<feature type="transmembrane region" description="Helical" evidence="11">
    <location>
        <begin position="69"/>
        <end position="89"/>
    </location>
</feature>
<evidence type="ECO:0000259" key="12">
    <source>
        <dbReference type="Pfam" id="PF00924"/>
    </source>
</evidence>
<keyword evidence="5 11" id="KW-0812">Transmembrane</keyword>
<dbReference type="GO" id="GO:0005886">
    <property type="term" value="C:plasma membrane"/>
    <property type="evidence" value="ECO:0007669"/>
    <property type="project" value="UniProtKB-SubCell"/>
</dbReference>
<dbReference type="RefSeq" id="WP_093536380.1">
    <property type="nucleotide sequence ID" value="NZ_FOXU01000002.1"/>
</dbReference>
<keyword evidence="4" id="KW-0997">Cell inner membrane</keyword>
<accession>A0A1I5Y1G2</accession>
<dbReference type="InterPro" id="IPR023408">
    <property type="entry name" value="MscS_beta-dom_sf"/>
</dbReference>
<dbReference type="EMBL" id="FOXU01000002">
    <property type="protein sequence ID" value="SFQ37984.1"/>
    <property type="molecule type" value="Genomic_DNA"/>
</dbReference>
<evidence type="ECO:0000256" key="11">
    <source>
        <dbReference type="SAM" id="Phobius"/>
    </source>
</evidence>
<feature type="transmembrane region" description="Helical" evidence="11">
    <location>
        <begin position="141"/>
        <end position="159"/>
    </location>
</feature>
<dbReference type="PANTHER" id="PTHR30414">
    <property type="entry name" value="MINICONDUCTANCE MECHANOSENSITIVE CHANNEL YBDG"/>
    <property type="match status" value="1"/>
</dbReference>
<comment type="similarity">
    <text evidence="2">Belongs to the MscS (TC 1.A.23) family.</text>
</comment>
<dbReference type="GO" id="GO:0071470">
    <property type="term" value="P:cellular response to osmotic stress"/>
    <property type="evidence" value="ECO:0007669"/>
    <property type="project" value="InterPro"/>
</dbReference>
<feature type="transmembrane region" description="Helical" evidence="11">
    <location>
        <begin position="165"/>
        <end position="181"/>
    </location>
</feature>
<evidence type="ECO:0000256" key="2">
    <source>
        <dbReference type="ARBA" id="ARBA00008017"/>
    </source>
</evidence>
<dbReference type="OrthoDB" id="9775207at2"/>
<proteinExistence type="inferred from homology"/>
<keyword evidence="6 11" id="KW-1133">Transmembrane helix</keyword>
<evidence type="ECO:0000256" key="3">
    <source>
        <dbReference type="ARBA" id="ARBA00022475"/>
    </source>
</evidence>
<dbReference type="FunFam" id="2.30.30.60:FF:000002">
    <property type="entry name" value="Mechanosensitive ion channel family protein"/>
    <property type="match status" value="1"/>
</dbReference>
<keyword evidence="3" id="KW-1003">Cell membrane</keyword>
<dbReference type="Pfam" id="PF21082">
    <property type="entry name" value="MS_channel_3rd"/>
    <property type="match status" value="1"/>
</dbReference>
<evidence type="ECO:0000256" key="4">
    <source>
        <dbReference type="ARBA" id="ARBA00022519"/>
    </source>
</evidence>
<keyword evidence="7" id="KW-0346">Stress response</keyword>
<evidence type="ECO:0000256" key="7">
    <source>
        <dbReference type="ARBA" id="ARBA00023016"/>
    </source>
</evidence>
<organism evidence="14 15">
    <name type="scientific">Psychrobacillus psychrotolerans</name>
    <dbReference type="NCBI Taxonomy" id="126156"/>
    <lineage>
        <taxon>Bacteria</taxon>
        <taxon>Bacillati</taxon>
        <taxon>Bacillota</taxon>
        <taxon>Bacilli</taxon>
        <taxon>Bacillales</taxon>
        <taxon>Bacillaceae</taxon>
        <taxon>Psychrobacillus</taxon>
    </lineage>
</organism>
<evidence type="ECO:0000256" key="5">
    <source>
        <dbReference type="ARBA" id="ARBA00022692"/>
    </source>
</evidence>
<evidence type="ECO:0000256" key="1">
    <source>
        <dbReference type="ARBA" id="ARBA00004429"/>
    </source>
</evidence>
<dbReference type="SUPFAM" id="SSF50182">
    <property type="entry name" value="Sm-like ribonucleoproteins"/>
    <property type="match status" value="1"/>
</dbReference>
<dbReference type="AlphaFoldDB" id="A0A1I5Y1G2"/>
<evidence type="ECO:0000256" key="10">
    <source>
        <dbReference type="ARBA" id="ARBA00093659"/>
    </source>
</evidence>
<protein>
    <recommendedName>
        <fullName evidence="9">Mechanosensing system component YbdG</fullName>
    </recommendedName>
    <alternativeName>
        <fullName evidence="10">Mechanosensitive channel homolog YbdG</fullName>
    </alternativeName>
</protein>
<feature type="transmembrane region" description="Helical" evidence="11">
    <location>
        <begin position="101"/>
        <end position="120"/>
    </location>
</feature>
<dbReference type="PANTHER" id="PTHR30414:SF0">
    <property type="entry name" value="MINICONDUCTANCE MECHANOSENSITIVE CHANNEL YBDG"/>
    <property type="match status" value="1"/>
</dbReference>
<gene>
    <name evidence="14" type="ORF">SAMN05421670_1838</name>
</gene>
<feature type="domain" description="Mechanosensitive ion channel MscS" evidence="12">
    <location>
        <begin position="183"/>
        <end position="251"/>
    </location>
</feature>
<dbReference type="InterPro" id="IPR006685">
    <property type="entry name" value="MscS_channel_2nd"/>
</dbReference>
<sequence>MDYIYNQLLEFNMDITWAGYLSLIIMVLFILFVCIIANFISKKVVIRVITKIVQNTKFRWDDMLLERKVFHKLSHIVPAIIIYFFAFAFPESFQNLIQKVSIAYLIIMGLVIINSALNAMNDIYQTYEVSRTKPIKGYIQVVKIIIITLGIIMVIANLIGKSPLLLLSGIGALSAVFMLVFRDSLLGLVAGIQLSTNDMVQVGDWIEMPKYGADGDIIDISLNTVKVQNFDKTITMIPSYALISDSFINWRGMQTSGGRRIKRSLFIDKNSISFCTEEMINNFKNIHYLSDYVTLRESEIAEYNTRNKINHSNRVNGRTLTNIGVFRAYISNYLRHHPGINQDMTLMVRQLAPTENGLPLEIYAFTNDTQWAVYETVQADIFDHLFAVAAEFGIQLFQNPTGNDFKKIVDV</sequence>
<dbReference type="Proteomes" id="UP000198734">
    <property type="component" value="Unassembled WGS sequence"/>
</dbReference>
<evidence type="ECO:0000313" key="15">
    <source>
        <dbReference type="Proteomes" id="UP000198734"/>
    </source>
</evidence>
<evidence type="ECO:0000256" key="6">
    <source>
        <dbReference type="ARBA" id="ARBA00022989"/>
    </source>
</evidence>
<dbReference type="Pfam" id="PF00924">
    <property type="entry name" value="MS_channel_2nd"/>
    <property type="match status" value="1"/>
</dbReference>
<evidence type="ECO:0000256" key="8">
    <source>
        <dbReference type="ARBA" id="ARBA00023136"/>
    </source>
</evidence>
<keyword evidence="8 11" id="KW-0472">Membrane</keyword>
<keyword evidence="15" id="KW-1185">Reference proteome</keyword>
<evidence type="ECO:0000256" key="9">
    <source>
        <dbReference type="ARBA" id="ARBA00093630"/>
    </source>
</evidence>
<dbReference type="InterPro" id="IPR010920">
    <property type="entry name" value="LSM_dom_sf"/>
</dbReference>
<dbReference type="Gene3D" id="2.30.30.60">
    <property type="match status" value="1"/>
</dbReference>
<dbReference type="InterPro" id="IPR030192">
    <property type="entry name" value="YbdG"/>
</dbReference>